<dbReference type="AlphaFoldDB" id="A0A9P7HHZ5"/>
<evidence type="ECO:0000256" key="1">
    <source>
        <dbReference type="SAM" id="MobiDB-lite"/>
    </source>
</evidence>
<evidence type="ECO:0000313" key="2">
    <source>
        <dbReference type="EMBL" id="KAG5760630.1"/>
    </source>
</evidence>
<dbReference type="Proteomes" id="UP000750502">
    <property type="component" value="Unassembled WGS sequence"/>
</dbReference>
<comment type="caution">
    <text evidence="2">The sequence shown here is derived from an EMBL/GenBank/DDBJ whole genome shotgun (WGS) entry which is preliminary data.</text>
</comment>
<keyword evidence="3" id="KW-1185">Reference proteome</keyword>
<sequence>MVGKRQWNNEGARHRGRHVGDEANHDDHPRDLETGRYSYYDPNKKSRPKPRIMQFQDAARTALEDARRGEIKRALLHGIDRQGLEKYRKSEEELKAMKNKKLRAFYEQQNERLNDWLEVDAVVMAIADDVLESMNPDPDHDGDQEPLC</sequence>
<gene>
    <name evidence="2" type="ORF">H9Q72_011266</name>
</gene>
<reference evidence="2" key="1">
    <citation type="journal article" date="2020" name="bioRxiv">
        <title>Historical genomics reveals the evolutionary mechanisms behind multiple outbreaks of the host-specific coffee wilt pathogen Fusarium xylarioides.</title>
        <authorList>
            <person name="Peck D."/>
            <person name="Nowell R.W."/>
            <person name="Flood J."/>
            <person name="Ryan M.J."/>
            <person name="Barraclough T.G."/>
        </authorList>
    </citation>
    <scope>NUCLEOTIDE SEQUENCE</scope>
    <source>
        <strain evidence="2">IMI 127659i</strain>
    </source>
</reference>
<feature type="region of interest" description="Disordered" evidence="1">
    <location>
        <begin position="1"/>
        <end position="49"/>
    </location>
</feature>
<dbReference type="OrthoDB" id="78296at2759"/>
<protein>
    <submittedName>
        <fullName evidence="2">Uncharacterized protein</fullName>
    </submittedName>
</protein>
<proteinExistence type="predicted"/>
<organism evidence="2 3">
    <name type="scientific">Fusarium xylarioides</name>
    <dbReference type="NCBI Taxonomy" id="221167"/>
    <lineage>
        <taxon>Eukaryota</taxon>
        <taxon>Fungi</taxon>
        <taxon>Dikarya</taxon>
        <taxon>Ascomycota</taxon>
        <taxon>Pezizomycotina</taxon>
        <taxon>Sordariomycetes</taxon>
        <taxon>Hypocreomycetidae</taxon>
        <taxon>Hypocreales</taxon>
        <taxon>Nectriaceae</taxon>
        <taxon>Fusarium</taxon>
        <taxon>Fusarium fujikuroi species complex</taxon>
    </lineage>
</organism>
<reference evidence="2" key="2">
    <citation type="submission" date="2020-10" db="EMBL/GenBank/DDBJ databases">
        <authorList>
            <person name="Peck L.D."/>
            <person name="Nowell R.W."/>
            <person name="Flood J."/>
            <person name="Ryan M.J."/>
            <person name="Barraclough T.G."/>
        </authorList>
    </citation>
    <scope>NUCLEOTIDE SEQUENCE</scope>
    <source>
        <strain evidence="2">IMI 127659i</strain>
    </source>
</reference>
<name>A0A9P7HHZ5_9HYPO</name>
<evidence type="ECO:0000313" key="3">
    <source>
        <dbReference type="Proteomes" id="UP000750502"/>
    </source>
</evidence>
<dbReference type="EMBL" id="JADFTT010000526">
    <property type="protein sequence ID" value="KAG5760630.1"/>
    <property type="molecule type" value="Genomic_DNA"/>
</dbReference>
<feature type="compositionally biased region" description="Basic and acidic residues" evidence="1">
    <location>
        <begin position="18"/>
        <end position="34"/>
    </location>
</feature>
<accession>A0A9P7HHZ5</accession>